<organism evidence="1 2">
    <name type="scientific">Perkinsus chesapeaki</name>
    <name type="common">Clam parasite</name>
    <name type="synonym">Perkinsus andrewsi</name>
    <dbReference type="NCBI Taxonomy" id="330153"/>
    <lineage>
        <taxon>Eukaryota</taxon>
        <taxon>Sar</taxon>
        <taxon>Alveolata</taxon>
        <taxon>Perkinsozoa</taxon>
        <taxon>Perkinsea</taxon>
        <taxon>Perkinsida</taxon>
        <taxon>Perkinsidae</taxon>
        <taxon>Perkinsus</taxon>
    </lineage>
</organism>
<dbReference type="EMBL" id="JAAPAO010000118">
    <property type="protein sequence ID" value="KAF4672139.1"/>
    <property type="molecule type" value="Genomic_DNA"/>
</dbReference>
<evidence type="ECO:0000313" key="1">
    <source>
        <dbReference type="EMBL" id="KAF4672139.1"/>
    </source>
</evidence>
<sequence length="106" mass="12270">MPETGLYTGYNDDLYMRWNVTRSDEDGRTGTVSIFATRLFASDYEFSWHNVEYSRGGWPWHSLNLDKGNAELQTFARLLCTDIDDWSGLSHGSDWIEALGIKFKKH</sequence>
<comment type="caution">
    <text evidence="1">The sequence shown here is derived from an EMBL/GenBank/DDBJ whole genome shotgun (WGS) entry which is preliminary data.</text>
</comment>
<gene>
    <name evidence="1" type="ORF">FOL47_000856</name>
</gene>
<reference evidence="1 2" key="1">
    <citation type="submission" date="2020-04" db="EMBL/GenBank/DDBJ databases">
        <title>Perkinsus chesapeaki whole genome sequence.</title>
        <authorList>
            <person name="Bogema D.R."/>
        </authorList>
    </citation>
    <scope>NUCLEOTIDE SEQUENCE [LARGE SCALE GENOMIC DNA]</scope>
    <source>
        <strain evidence="1">ATCC PRA-425</strain>
    </source>
</reference>
<accession>A0A7J6MKM1</accession>
<name>A0A7J6MKM1_PERCH</name>
<evidence type="ECO:0000313" key="2">
    <source>
        <dbReference type="Proteomes" id="UP000591131"/>
    </source>
</evidence>
<keyword evidence="2" id="KW-1185">Reference proteome</keyword>
<proteinExistence type="predicted"/>
<protein>
    <submittedName>
        <fullName evidence="1">Uncharacterized protein</fullName>
    </submittedName>
</protein>
<dbReference type="Proteomes" id="UP000591131">
    <property type="component" value="Unassembled WGS sequence"/>
</dbReference>
<dbReference type="AlphaFoldDB" id="A0A7J6MKM1"/>